<proteinExistence type="predicted"/>
<evidence type="ECO:0000256" key="2">
    <source>
        <dbReference type="ARBA" id="ARBA00022475"/>
    </source>
</evidence>
<reference evidence="12 13" key="1">
    <citation type="submission" date="2023-04" db="EMBL/GenBank/DDBJ databases">
        <title>Tenacibaculum tangerinum sp. nov., isolated from sea tidal flat of South Korea.</title>
        <authorList>
            <person name="Lee S.H."/>
            <person name="Kim J.-J."/>
        </authorList>
    </citation>
    <scope>NUCLEOTIDE SEQUENCE [LARGE SCALE GENOMIC DNA]</scope>
    <source>
        <strain evidence="12 13">GRR-S3-23</strain>
    </source>
</reference>
<evidence type="ECO:0000256" key="3">
    <source>
        <dbReference type="ARBA" id="ARBA00022676"/>
    </source>
</evidence>
<evidence type="ECO:0000256" key="5">
    <source>
        <dbReference type="ARBA" id="ARBA00022692"/>
    </source>
</evidence>
<organism evidence="12 13">
    <name type="scientific">Tenacibaculum tangerinum</name>
    <dbReference type="NCBI Taxonomy" id="3038772"/>
    <lineage>
        <taxon>Bacteria</taxon>
        <taxon>Pseudomonadati</taxon>
        <taxon>Bacteroidota</taxon>
        <taxon>Flavobacteriia</taxon>
        <taxon>Flavobacteriales</taxon>
        <taxon>Flavobacteriaceae</taxon>
        <taxon>Tenacibaculum</taxon>
    </lineage>
</organism>
<keyword evidence="7" id="KW-0573">Peptidoglycan synthesis</keyword>
<sequence>MLFGVVSLVLLFSLVYVEVFGALPNKEELTAVINEEASLIYSSDEVTIGKIFAENRTNVKLVQIPTHVKEALIATEDKRFYSHNGYDGQSYARVFFRSLLLRYASGGCGSTLTQQLIKNLYGRQYHGFLSLPINKIKELIIANRIEKVYSKDEILLCI</sequence>
<dbReference type="PANTHER" id="PTHR32282">
    <property type="entry name" value="BINDING PROTEIN TRANSPEPTIDASE, PUTATIVE-RELATED"/>
    <property type="match status" value="1"/>
</dbReference>
<keyword evidence="10" id="KW-0961">Cell wall biogenesis/degradation</keyword>
<dbReference type="InterPro" id="IPR023346">
    <property type="entry name" value="Lysozyme-like_dom_sf"/>
</dbReference>
<dbReference type="Pfam" id="PF00912">
    <property type="entry name" value="Transgly"/>
    <property type="match status" value="1"/>
</dbReference>
<dbReference type="InterPro" id="IPR001264">
    <property type="entry name" value="Glyco_trans_51"/>
</dbReference>
<evidence type="ECO:0000313" key="12">
    <source>
        <dbReference type="EMBL" id="WGH74442.1"/>
    </source>
</evidence>
<comment type="pathway">
    <text evidence="1">Cell wall biogenesis; peptidoglycan biosynthesis.</text>
</comment>
<dbReference type="InterPro" id="IPR036950">
    <property type="entry name" value="PBP_transglycosylase"/>
</dbReference>
<protein>
    <submittedName>
        <fullName evidence="12">Transglycosylase domain-containing protein</fullName>
    </submittedName>
</protein>
<evidence type="ECO:0000256" key="9">
    <source>
        <dbReference type="ARBA" id="ARBA00023136"/>
    </source>
</evidence>
<keyword evidence="4" id="KW-0808">Transferase</keyword>
<keyword evidence="6" id="KW-0133">Cell shape</keyword>
<dbReference type="EMBL" id="CP122539">
    <property type="protein sequence ID" value="WGH74442.1"/>
    <property type="molecule type" value="Genomic_DNA"/>
</dbReference>
<feature type="domain" description="Glycosyl transferase family 51" evidence="11">
    <location>
        <begin position="47"/>
        <end position="155"/>
    </location>
</feature>
<evidence type="ECO:0000256" key="7">
    <source>
        <dbReference type="ARBA" id="ARBA00022984"/>
    </source>
</evidence>
<keyword evidence="5" id="KW-0812">Transmembrane</keyword>
<keyword evidence="8" id="KW-1133">Transmembrane helix</keyword>
<dbReference type="SUPFAM" id="SSF53955">
    <property type="entry name" value="Lysozyme-like"/>
    <property type="match status" value="1"/>
</dbReference>
<gene>
    <name evidence="12" type="ORF">P8625_10020</name>
</gene>
<evidence type="ECO:0000256" key="6">
    <source>
        <dbReference type="ARBA" id="ARBA00022960"/>
    </source>
</evidence>
<accession>A0ABY8KYY5</accession>
<evidence type="ECO:0000256" key="4">
    <source>
        <dbReference type="ARBA" id="ARBA00022679"/>
    </source>
</evidence>
<keyword evidence="2" id="KW-1003">Cell membrane</keyword>
<evidence type="ECO:0000256" key="10">
    <source>
        <dbReference type="ARBA" id="ARBA00023316"/>
    </source>
</evidence>
<dbReference type="RefSeq" id="WP_279650322.1">
    <property type="nucleotide sequence ID" value="NZ_CP122539.1"/>
</dbReference>
<keyword evidence="13" id="KW-1185">Reference proteome</keyword>
<dbReference type="PANTHER" id="PTHR32282:SF32">
    <property type="entry name" value="PENICILLIN-BINDING PROTEIN 2A"/>
    <property type="match status" value="1"/>
</dbReference>
<evidence type="ECO:0000256" key="1">
    <source>
        <dbReference type="ARBA" id="ARBA00004752"/>
    </source>
</evidence>
<dbReference type="Proteomes" id="UP001232001">
    <property type="component" value="Chromosome"/>
</dbReference>
<dbReference type="InterPro" id="IPR050396">
    <property type="entry name" value="Glycosyltr_51/Transpeptidase"/>
</dbReference>
<keyword evidence="9" id="KW-0472">Membrane</keyword>
<evidence type="ECO:0000256" key="8">
    <source>
        <dbReference type="ARBA" id="ARBA00022989"/>
    </source>
</evidence>
<dbReference type="Gene3D" id="1.10.3810.10">
    <property type="entry name" value="Biosynthetic peptidoglycan transglycosylase-like"/>
    <property type="match status" value="1"/>
</dbReference>
<evidence type="ECO:0000313" key="13">
    <source>
        <dbReference type="Proteomes" id="UP001232001"/>
    </source>
</evidence>
<name>A0ABY8KYY5_9FLAO</name>
<keyword evidence="3" id="KW-0328">Glycosyltransferase</keyword>
<evidence type="ECO:0000259" key="11">
    <source>
        <dbReference type="Pfam" id="PF00912"/>
    </source>
</evidence>